<dbReference type="Gene3D" id="3.10.120.10">
    <property type="entry name" value="Cytochrome b5-like heme/steroid binding domain"/>
    <property type="match status" value="1"/>
</dbReference>
<sequence>MLSTFTLDQVAEQSTDKSGLIVIEGKVYNITDYMAKHPGGDDILAEVLGQDATEAFHEVGHSKGAQAQLEALLVGVLKIEPKTQTKPDSRGWILLVPYWKGIVEVAMLFLLSSVAVIFFQVKASSSAQR</sequence>
<dbReference type="GO" id="GO:0046872">
    <property type="term" value="F:metal ion binding"/>
    <property type="evidence" value="ECO:0007669"/>
    <property type="project" value="UniProtKB-UniRule"/>
</dbReference>
<dbReference type="InterPro" id="IPR036400">
    <property type="entry name" value="Cyt_B5-like_heme/steroid_sf"/>
</dbReference>
<evidence type="ECO:0000313" key="8">
    <source>
        <dbReference type="Proteomes" id="UP000781932"/>
    </source>
</evidence>
<feature type="transmembrane region" description="Helical" evidence="5">
    <location>
        <begin position="98"/>
        <end position="119"/>
    </location>
</feature>
<dbReference type="GeneID" id="62164490"/>
<organism evidence="7 8">
    <name type="scientific">Colletotrichum karsti</name>
    <dbReference type="NCBI Taxonomy" id="1095194"/>
    <lineage>
        <taxon>Eukaryota</taxon>
        <taxon>Fungi</taxon>
        <taxon>Dikarya</taxon>
        <taxon>Ascomycota</taxon>
        <taxon>Pezizomycotina</taxon>
        <taxon>Sordariomycetes</taxon>
        <taxon>Hypocreomycetidae</taxon>
        <taxon>Glomerellales</taxon>
        <taxon>Glomerellaceae</taxon>
        <taxon>Colletotrichum</taxon>
        <taxon>Colletotrichum boninense species complex</taxon>
    </lineage>
</organism>
<dbReference type="GO" id="GO:0016020">
    <property type="term" value="C:membrane"/>
    <property type="evidence" value="ECO:0007669"/>
    <property type="project" value="TreeGrafter"/>
</dbReference>
<dbReference type="RefSeq" id="XP_038743428.1">
    <property type="nucleotide sequence ID" value="XM_038891416.1"/>
</dbReference>
<evidence type="ECO:0000256" key="5">
    <source>
        <dbReference type="RuleBase" id="RU362121"/>
    </source>
</evidence>
<dbReference type="AlphaFoldDB" id="A0A9P6I1A0"/>
<dbReference type="PRINTS" id="PR00363">
    <property type="entry name" value="CYTOCHROMEB5"/>
</dbReference>
<proteinExistence type="inferred from homology"/>
<dbReference type="Proteomes" id="UP000781932">
    <property type="component" value="Unassembled WGS sequence"/>
</dbReference>
<keyword evidence="5" id="KW-0472">Membrane</keyword>
<reference evidence="7" key="1">
    <citation type="submission" date="2020-03" db="EMBL/GenBank/DDBJ databases">
        <authorList>
            <person name="He L."/>
        </authorList>
    </citation>
    <scope>NUCLEOTIDE SEQUENCE</scope>
    <source>
        <strain evidence="7">CkLH20</strain>
    </source>
</reference>
<dbReference type="OrthoDB" id="260519at2759"/>
<dbReference type="Pfam" id="PF00173">
    <property type="entry name" value="Cyt-b5"/>
    <property type="match status" value="1"/>
</dbReference>
<dbReference type="PANTHER" id="PTHR19359">
    <property type="entry name" value="CYTOCHROME B5"/>
    <property type="match status" value="1"/>
</dbReference>
<dbReference type="PROSITE" id="PS50255">
    <property type="entry name" value="CYTOCHROME_B5_2"/>
    <property type="match status" value="1"/>
</dbReference>
<dbReference type="SMART" id="SM01117">
    <property type="entry name" value="Cyt-b5"/>
    <property type="match status" value="1"/>
</dbReference>
<evidence type="ECO:0000256" key="3">
    <source>
        <dbReference type="ARBA" id="ARBA00023004"/>
    </source>
</evidence>
<feature type="domain" description="Cytochrome b5 heme-binding" evidence="6">
    <location>
        <begin position="2"/>
        <end position="78"/>
    </location>
</feature>
<keyword evidence="8" id="KW-1185">Reference proteome</keyword>
<dbReference type="GO" id="GO:0020037">
    <property type="term" value="F:heme binding"/>
    <property type="evidence" value="ECO:0007669"/>
    <property type="project" value="UniProtKB-UniRule"/>
</dbReference>
<evidence type="ECO:0000256" key="4">
    <source>
        <dbReference type="ARBA" id="ARBA00038168"/>
    </source>
</evidence>
<gene>
    <name evidence="7" type="ORF">CkaCkLH20_08701</name>
</gene>
<name>A0A9P6I1A0_9PEZI</name>
<evidence type="ECO:0000256" key="1">
    <source>
        <dbReference type="ARBA" id="ARBA00022617"/>
    </source>
</evidence>
<dbReference type="PROSITE" id="PS00191">
    <property type="entry name" value="CYTOCHROME_B5_1"/>
    <property type="match status" value="1"/>
</dbReference>
<dbReference type="InterPro" id="IPR050668">
    <property type="entry name" value="Cytochrome_b5"/>
</dbReference>
<evidence type="ECO:0000259" key="6">
    <source>
        <dbReference type="PROSITE" id="PS50255"/>
    </source>
</evidence>
<dbReference type="PANTHER" id="PTHR19359:SF14">
    <property type="entry name" value="CYTOCHROME B5 A"/>
    <property type="match status" value="1"/>
</dbReference>
<keyword evidence="5" id="KW-1133">Transmembrane helix</keyword>
<dbReference type="EMBL" id="JAATWM020000029">
    <property type="protein sequence ID" value="KAF9873967.1"/>
    <property type="molecule type" value="Genomic_DNA"/>
</dbReference>
<dbReference type="SUPFAM" id="SSF55856">
    <property type="entry name" value="Cytochrome b5-like heme/steroid binding domain"/>
    <property type="match status" value="1"/>
</dbReference>
<dbReference type="InterPro" id="IPR018506">
    <property type="entry name" value="Cyt_B5_heme-BS"/>
</dbReference>
<comment type="similarity">
    <text evidence="4 5">Belongs to the cytochrome b5 family.</text>
</comment>
<keyword evidence="3 5" id="KW-0408">Iron</keyword>
<evidence type="ECO:0000256" key="2">
    <source>
        <dbReference type="ARBA" id="ARBA00022723"/>
    </source>
</evidence>
<keyword evidence="1 5" id="KW-0349">Heme</keyword>
<reference evidence="7" key="2">
    <citation type="submission" date="2020-11" db="EMBL/GenBank/DDBJ databases">
        <title>Whole genome sequencing of Colletotrichum sp.</title>
        <authorList>
            <person name="Li H."/>
        </authorList>
    </citation>
    <scope>NUCLEOTIDE SEQUENCE</scope>
    <source>
        <strain evidence="7">CkLH20</strain>
    </source>
</reference>
<accession>A0A9P6I1A0</accession>
<keyword evidence="5" id="KW-0812">Transmembrane</keyword>
<protein>
    <submittedName>
        <fullName evidence="7">Cytochrome b5</fullName>
    </submittedName>
</protein>
<comment type="caution">
    <text evidence="7">The sequence shown here is derived from an EMBL/GenBank/DDBJ whole genome shotgun (WGS) entry which is preliminary data.</text>
</comment>
<keyword evidence="2 5" id="KW-0479">Metal-binding</keyword>
<dbReference type="InterPro" id="IPR001199">
    <property type="entry name" value="Cyt_B5-like_heme/steroid-bd"/>
</dbReference>
<evidence type="ECO:0000313" key="7">
    <source>
        <dbReference type="EMBL" id="KAF9873967.1"/>
    </source>
</evidence>